<evidence type="ECO:0000256" key="7">
    <source>
        <dbReference type="ARBA" id="ARBA00023136"/>
    </source>
</evidence>
<feature type="transmembrane region" description="Helical" evidence="8">
    <location>
        <begin position="143"/>
        <end position="159"/>
    </location>
</feature>
<sequence length="511" mass="56960">MNKKLSQRIDWMITLLPFLLILALCLTFFTAPEASGAALNAIRSFLGEEFGWYYLLIGLGIFLLTLYLAFSRFGPIRLGGDRPQYSFFQWGSMMFTAGLAADILFYSLCEWMTYATDVHVRSLGDPQDWAGSFSLFHWGPVPWGFYLALSVAFAFMIHVRKRNKQKYSEACRALLKQHTDGIPGRLIDLIAVFALIAGTATTFAVSAPLLSGAISAIFSVKDSTALTIAILLFICVVYTVCAYFGIHGISIMAASCTWLFFALLLYVLFLGGMPRYILETGLSSIGNVAQNFISLCTYTDPLRKTGFAQNTTIFYWAYWMVWCVATPFFIGSISRGRTIREVILGGYAAGLLGTWVSFIVLGNYGLGLQMFGKIDLLGMYAESGNLYETILTILRTLPGYRFVLILLVLAMIAFYATSFDSIAVVASAYSYREMSSDEEPDRRLKLFWSILLILLPIALLFSESSMANLQTVSIIAAFPIGFIMILILASFFRDASDYLKEQEQEGNAKEH</sequence>
<gene>
    <name evidence="9" type="ORF">HMPREF9623_01180</name>
</gene>
<dbReference type="PANTHER" id="PTHR30047:SF7">
    <property type="entry name" value="HIGH-AFFINITY CHOLINE TRANSPORT PROTEIN"/>
    <property type="match status" value="1"/>
</dbReference>
<dbReference type="RefSeq" id="WP_009533013.1">
    <property type="nucleotide sequence ID" value="NZ_CAUOLT010000003.1"/>
</dbReference>
<keyword evidence="6 8" id="KW-1133">Transmembrane helix</keyword>
<evidence type="ECO:0000256" key="3">
    <source>
        <dbReference type="ARBA" id="ARBA00022448"/>
    </source>
</evidence>
<keyword evidence="10" id="KW-1185">Reference proteome</keyword>
<dbReference type="Proteomes" id="UP000018466">
    <property type="component" value="Unassembled WGS sequence"/>
</dbReference>
<evidence type="ECO:0000256" key="8">
    <source>
        <dbReference type="SAM" id="Phobius"/>
    </source>
</evidence>
<feature type="transmembrane region" description="Helical" evidence="8">
    <location>
        <begin position="225"/>
        <end position="246"/>
    </location>
</feature>
<dbReference type="GeneID" id="86940942"/>
<feature type="transmembrane region" description="Helical" evidence="8">
    <location>
        <begin position="52"/>
        <end position="70"/>
    </location>
</feature>
<comment type="similarity">
    <text evidence="2">Belongs to the BCCT transporter (TC 2.A.15) family.</text>
</comment>
<evidence type="ECO:0000313" key="9">
    <source>
        <dbReference type="EMBL" id="EHO16481.1"/>
    </source>
</evidence>
<reference evidence="9 10" key="1">
    <citation type="submission" date="2011-10" db="EMBL/GenBank/DDBJ databases">
        <title>The Genome Sequence of Lachnospiraceae bacterium ACC2.</title>
        <authorList>
            <consortium name="The Broad Institute Genome Sequencing Platform"/>
            <person name="Earl A."/>
            <person name="Ward D."/>
            <person name="Feldgarden M."/>
            <person name="Gevers D."/>
            <person name="Sizova M."/>
            <person name="Hazen A."/>
            <person name="Epstein S."/>
            <person name="Young S.K."/>
            <person name="Zeng Q."/>
            <person name="Gargeya S."/>
            <person name="Fitzgerald M."/>
            <person name="Haas B."/>
            <person name="Abouelleil A."/>
            <person name="Alvarado L."/>
            <person name="Arachchi H.M."/>
            <person name="Berlin A."/>
            <person name="Brown A."/>
            <person name="Chapman S.B."/>
            <person name="Chen Z."/>
            <person name="Dunbar C."/>
            <person name="Freedman E."/>
            <person name="Gearin G."/>
            <person name="Goldberg J."/>
            <person name="Griggs A."/>
            <person name="Gujja S."/>
            <person name="Heiman D."/>
            <person name="Howarth C."/>
            <person name="Larson L."/>
            <person name="Lui A."/>
            <person name="MacDonald P.J.P."/>
            <person name="Montmayeur A."/>
            <person name="Murphy C."/>
            <person name="Neiman D."/>
            <person name="Pearson M."/>
            <person name="Priest M."/>
            <person name="Roberts A."/>
            <person name="Saif S."/>
            <person name="Shea T."/>
            <person name="Shenoy N."/>
            <person name="Sisk P."/>
            <person name="Stolte C."/>
            <person name="Sykes S."/>
            <person name="Wortman J."/>
            <person name="Nusbaum C."/>
            <person name="Birren B."/>
        </authorList>
    </citation>
    <scope>NUCLEOTIDE SEQUENCE [LARGE SCALE GENOMIC DNA]</scope>
    <source>
        <strain evidence="9 10">ACC2</strain>
    </source>
</reference>
<protein>
    <submittedName>
        <fullName evidence="9">Betaine/carnitine/choline transporter (BCCT) family transporter</fullName>
    </submittedName>
</protein>
<dbReference type="EMBL" id="AGEL01000007">
    <property type="protein sequence ID" value="EHO16481.1"/>
    <property type="molecule type" value="Genomic_DNA"/>
</dbReference>
<feature type="transmembrane region" description="Helical" evidence="8">
    <location>
        <begin position="342"/>
        <end position="366"/>
    </location>
</feature>
<name>A0AA37DFZ0_9FIRM</name>
<keyword evidence="3" id="KW-0813">Transport</keyword>
<feature type="transmembrane region" description="Helical" evidence="8">
    <location>
        <begin position="258"/>
        <end position="278"/>
    </location>
</feature>
<evidence type="ECO:0000313" key="10">
    <source>
        <dbReference type="Proteomes" id="UP000018466"/>
    </source>
</evidence>
<dbReference type="InterPro" id="IPR000060">
    <property type="entry name" value="BCCT_transptr"/>
</dbReference>
<evidence type="ECO:0000256" key="1">
    <source>
        <dbReference type="ARBA" id="ARBA00004651"/>
    </source>
</evidence>
<comment type="caution">
    <text evidence="9">The sequence shown here is derived from an EMBL/GenBank/DDBJ whole genome shotgun (WGS) entry which is preliminary data.</text>
</comment>
<feature type="transmembrane region" description="Helical" evidence="8">
    <location>
        <begin position="186"/>
        <end position="205"/>
    </location>
</feature>
<feature type="transmembrane region" description="Helical" evidence="8">
    <location>
        <begin position="313"/>
        <end position="330"/>
    </location>
</feature>
<dbReference type="PANTHER" id="PTHR30047">
    <property type="entry name" value="HIGH-AFFINITY CHOLINE TRANSPORT PROTEIN-RELATED"/>
    <property type="match status" value="1"/>
</dbReference>
<feature type="transmembrane region" description="Helical" evidence="8">
    <location>
        <begin position="402"/>
        <end position="425"/>
    </location>
</feature>
<keyword evidence="5 8" id="KW-0812">Transmembrane</keyword>
<dbReference type="Pfam" id="PF02028">
    <property type="entry name" value="BCCT"/>
    <property type="match status" value="1"/>
</dbReference>
<accession>A0AA37DFZ0</accession>
<evidence type="ECO:0000256" key="2">
    <source>
        <dbReference type="ARBA" id="ARBA00005658"/>
    </source>
</evidence>
<keyword evidence="7 8" id="KW-0472">Membrane</keyword>
<evidence type="ECO:0000256" key="5">
    <source>
        <dbReference type="ARBA" id="ARBA00022692"/>
    </source>
</evidence>
<organism evidence="9 10">
    <name type="scientific">Stomatobaculum longum</name>
    <dbReference type="NCBI Taxonomy" id="796942"/>
    <lineage>
        <taxon>Bacteria</taxon>
        <taxon>Bacillati</taxon>
        <taxon>Bacillota</taxon>
        <taxon>Clostridia</taxon>
        <taxon>Lachnospirales</taxon>
        <taxon>Lachnospiraceae</taxon>
        <taxon>Stomatobaculum</taxon>
    </lineage>
</organism>
<evidence type="ECO:0000256" key="4">
    <source>
        <dbReference type="ARBA" id="ARBA00022475"/>
    </source>
</evidence>
<feature type="transmembrane region" description="Helical" evidence="8">
    <location>
        <begin position="90"/>
        <end position="108"/>
    </location>
</feature>
<dbReference type="GO" id="GO:0022857">
    <property type="term" value="F:transmembrane transporter activity"/>
    <property type="evidence" value="ECO:0007669"/>
    <property type="project" value="InterPro"/>
</dbReference>
<feature type="transmembrane region" description="Helical" evidence="8">
    <location>
        <begin position="446"/>
        <end position="462"/>
    </location>
</feature>
<comment type="subcellular location">
    <subcellularLocation>
        <location evidence="1">Cell membrane</location>
        <topology evidence="1">Multi-pass membrane protein</topology>
    </subcellularLocation>
</comment>
<dbReference type="AlphaFoldDB" id="A0AA37DFZ0"/>
<evidence type="ECO:0000256" key="6">
    <source>
        <dbReference type="ARBA" id="ARBA00022989"/>
    </source>
</evidence>
<dbReference type="GO" id="GO:0005886">
    <property type="term" value="C:plasma membrane"/>
    <property type="evidence" value="ECO:0007669"/>
    <property type="project" value="UniProtKB-SubCell"/>
</dbReference>
<proteinExistence type="inferred from homology"/>
<feature type="transmembrane region" description="Helical" evidence="8">
    <location>
        <begin position="474"/>
        <end position="492"/>
    </location>
</feature>
<keyword evidence="4" id="KW-1003">Cell membrane</keyword>